<feature type="transmembrane region" description="Helical" evidence="5">
    <location>
        <begin position="6"/>
        <end position="27"/>
    </location>
</feature>
<sequence>MFALNFKFSVIALELLFLIAGIFFFLIDKFIRNKNYAFYLTFFIIILCFGFLLFTPFGDFARAYQRDFYSATIQLFLLIGALLVVLISYAFLQEFKALNYGEFYALFLFSLIGSFIMVASQDLLTLYLGMELMSIPVYFLIASSFVYNRNSIEGSLKYFIAGAIASALIILGLALVYYSVGLLSLKEIFVQLAQGLKKRELLLALLLILAGFSIKLSLVPFHMWAPDAYQASPLPVTAFLAGIVKFALISAFIKIMMIGFSPLRIELGTFLLPISLLTILIGSLLAIKQDNIVRMLAYSSIAHVGYASLGILSGDYLGYGFIIFYMLVYLFTTIGVFGLLIYLSRLKREYLEIPSMAGVSKSLPLVSFLVLILFFSLAGVPPTAGFMAKFYIFITLLKGNLIWVAILSLLFSVIGAYPYLRVIKVIYMDSPPYEVERGEYAVSLFAPIILSVLVVILWGIYPKPAVDFIQRTLYLYMSMLLFHF</sequence>
<keyword evidence="5" id="KW-0830">Ubiquinone</keyword>
<feature type="transmembrane region" description="Helical" evidence="5">
    <location>
        <begin position="295"/>
        <end position="313"/>
    </location>
</feature>
<feature type="transmembrane region" description="Helical" evidence="5">
    <location>
        <begin position="363"/>
        <end position="381"/>
    </location>
</feature>
<reference evidence="8 9" key="1">
    <citation type="submission" date="2018-01" db="EMBL/GenBank/DDBJ databases">
        <title>Metagenomic assembled genomes from two thermal pools in the Uzon Caldera, Kamchatka, Russia.</title>
        <authorList>
            <person name="Wilkins L."/>
            <person name="Ettinger C."/>
        </authorList>
    </citation>
    <scope>NUCLEOTIDE SEQUENCE [LARGE SCALE GENOMIC DNA]</scope>
    <source>
        <strain evidence="8">ZAV-15</strain>
    </source>
</reference>
<dbReference type="EC" id="7.1.1.-" evidence="5"/>
<dbReference type="NCBIfam" id="TIGR01770">
    <property type="entry name" value="NDH_I_N"/>
    <property type="match status" value="1"/>
</dbReference>
<feature type="transmembrane region" description="Helical" evidence="5">
    <location>
        <begin position="270"/>
        <end position="288"/>
    </location>
</feature>
<proteinExistence type="inferred from homology"/>
<dbReference type="Pfam" id="PF00361">
    <property type="entry name" value="Proton_antipo_M"/>
    <property type="match status" value="1"/>
</dbReference>
<evidence type="ECO:0000256" key="5">
    <source>
        <dbReference type="HAMAP-Rule" id="MF_00445"/>
    </source>
</evidence>
<dbReference type="AlphaFoldDB" id="A0A2N7PKU1"/>
<evidence type="ECO:0000256" key="1">
    <source>
        <dbReference type="ARBA" id="ARBA00004127"/>
    </source>
</evidence>
<keyword evidence="4 5" id="KW-0472">Membrane</keyword>
<keyword evidence="5" id="KW-0874">Quinone</keyword>
<feature type="transmembrane region" description="Helical" evidence="5">
    <location>
        <begin position="201"/>
        <end position="224"/>
    </location>
</feature>
<dbReference type="EMBL" id="PNIE01000022">
    <property type="protein sequence ID" value="PMP64017.1"/>
    <property type="molecule type" value="Genomic_DNA"/>
</dbReference>
<dbReference type="GO" id="GO:0012505">
    <property type="term" value="C:endomembrane system"/>
    <property type="evidence" value="ECO:0007669"/>
    <property type="project" value="UniProtKB-SubCell"/>
</dbReference>
<dbReference type="HAMAP" id="MF_00445">
    <property type="entry name" value="NDH1_NuoN_1"/>
    <property type="match status" value="1"/>
</dbReference>
<keyword evidence="5" id="KW-0520">NAD</keyword>
<dbReference type="GO" id="GO:0042773">
    <property type="term" value="P:ATP synthesis coupled electron transport"/>
    <property type="evidence" value="ECO:0007669"/>
    <property type="project" value="InterPro"/>
</dbReference>
<dbReference type="PANTHER" id="PTHR22773">
    <property type="entry name" value="NADH DEHYDROGENASE"/>
    <property type="match status" value="1"/>
</dbReference>
<evidence type="ECO:0000256" key="6">
    <source>
        <dbReference type="RuleBase" id="RU000320"/>
    </source>
</evidence>
<keyword evidence="5" id="KW-0813">Transport</keyword>
<feature type="transmembrane region" description="Helical" evidence="5">
    <location>
        <begin position="126"/>
        <end position="147"/>
    </location>
</feature>
<protein>
    <recommendedName>
        <fullName evidence="5">NADH-quinone oxidoreductase subunit N</fullName>
        <ecNumber evidence="5">7.1.1.-</ecNumber>
    </recommendedName>
    <alternativeName>
        <fullName evidence="5">NADH dehydrogenase I subunit N</fullName>
    </alternativeName>
    <alternativeName>
        <fullName evidence="5">NDH-1 subunit N</fullName>
    </alternativeName>
</protein>
<keyword evidence="2 5" id="KW-0812">Transmembrane</keyword>
<dbReference type="GO" id="GO:0048038">
    <property type="term" value="F:quinone binding"/>
    <property type="evidence" value="ECO:0007669"/>
    <property type="project" value="UniProtKB-KW"/>
</dbReference>
<dbReference type="Proteomes" id="UP000235731">
    <property type="component" value="Unassembled WGS sequence"/>
</dbReference>
<dbReference type="GO" id="GO:0005886">
    <property type="term" value="C:plasma membrane"/>
    <property type="evidence" value="ECO:0007669"/>
    <property type="project" value="UniProtKB-SubCell"/>
</dbReference>
<comment type="subcellular location">
    <subcellularLocation>
        <location evidence="5">Cell membrane</location>
        <topology evidence="5">Multi-pass membrane protein</topology>
    </subcellularLocation>
    <subcellularLocation>
        <location evidence="1">Endomembrane system</location>
        <topology evidence="1">Multi-pass membrane protein</topology>
    </subcellularLocation>
    <subcellularLocation>
        <location evidence="6">Membrane</location>
        <topology evidence="6">Multi-pass membrane protein</topology>
    </subcellularLocation>
</comment>
<organism evidence="8 9">
    <name type="scientific">Caldimicrobium thiodismutans</name>
    <dbReference type="NCBI Taxonomy" id="1653476"/>
    <lineage>
        <taxon>Bacteria</taxon>
        <taxon>Pseudomonadati</taxon>
        <taxon>Thermodesulfobacteriota</taxon>
        <taxon>Thermodesulfobacteria</taxon>
        <taxon>Thermodesulfobacteriales</taxon>
        <taxon>Thermodesulfobacteriaceae</taxon>
        <taxon>Caldimicrobium</taxon>
    </lineage>
</organism>
<evidence type="ECO:0000313" key="8">
    <source>
        <dbReference type="EMBL" id="PMP64017.1"/>
    </source>
</evidence>
<comment type="similarity">
    <text evidence="5">Belongs to the complex I subunit 2 family.</text>
</comment>
<feature type="transmembrane region" description="Helical" evidence="5">
    <location>
        <begin position="236"/>
        <end position="258"/>
    </location>
</feature>
<evidence type="ECO:0000313" key="9">
    <source>
        <dbReference type="Proteomes" id="UP000235731"/>
    </source>
</evidence>
<keyword evidence="5" id="KW-1278">Translocase</keyword>
<accession>A0A2N7PKU1</accession>
<feature type="transmembrane region" description="Helical" evidence="5">
    <location>
        <begin position="440"/>
        <end position="461"/>
    </location>
</feature>
<keyword evidence="3 5" id="KW-1133">Transmembrane helix</keyword>
<feature type="transmembrane region" description="Helical" evidence="5">
    <location>
        <begin position="319"/>
        <end position="343"/>
    </location>
</feature>
<feature type="transmembrane region" description="Helical" evidence="5">
    <location>
        <begin position="159"/>
        <end position="181"/>
    </location>
</feature>
<dbReference type="InterPro" id="IPR010096">
    <property type="entry name" value="NADH-Q_OxRdtase_suN/2"/>
</dbReference>
<name>A0A2N7PKU1_9BACT</name>
<feature type="transmembrane region" description="Helical" evidence="5">
    <location>
        <begin position="36"/>
        <end position="57"/>
    </location>
</feature>
<dbReference type="InterPro" id="IPR001750">
    <property type="entry name" value="ND/Mrp_TM"/>
</dbReference>
<evidence type="ECO:0000256" key="3">
    <source>
        <dbReference type="ARBA" id="ARBA00022989"/>
    </source>
</evidence>
<comment type="catalytic activity">
    <reaction evidence="5">
        <text>a quinone + NADH + 5 H(+)(in) = a quinol + NAD(+) + 4 H(+)(out)</text>
        <dbReference type="Rhea" id="RHEA:57888"/>
        <dbReference type="ChEBI" id="CHEBI:15378"/>
        <dbReference type="ChEBI" id="CHEBI:24646"/>
        <dbReference type="ChEBI" id="CHEBI:57540"/>
        <dbReference type="ChEBI" id="CHEBI:57945"/>
        <dbReference type="ChEBI" id="CHEBI:132124"/>
    </reaction>
</comment>
<feature type="transmembrane region" description="Helical" evidence="5">
    <location>
        <begin position="103"/>
        <end position="120"/>
    </location>
</feature>
<feature type="transmembrane region" description="Helical" evidence="5">
    <location>
        <begin position="401"/>
        <end position="420"/>
    </location>
</feature>
<dbReference type="GO" id="GO:0050136">
    <property type="term" value="F:NADH dehydrogenase (quinone) (non-electrogenic) activity"/>
    <property type="evidence" value="ECO:0007669"/>
    <property type="project" value="UniProtKB-UniRule"/>
</dbReference>
<evidence type="ECO:0000256" key="4">
    <source>
        <dbReference type="ARBA" id="ARBA00023136"/>
    </source>
</evidence>
<feature type="domain" description="NADH:quinone oxidoreductase/Mrp antiporter transmembrane" evidence="7">
    <location>
        <begin position="120"/>
        <end position="414"/>
    </location>
</feature>
<comment type="caution">
    <text evidence="8">The sequence shown here is derived from an EMBL/GenBank/DDBJ whole genome shotgun (WGS) entry which is preliminary data.</text>
</comment>
<comment type="function">
    <text evidence="5">NDH-1 shuttles electrons from NADH, via FMN and iron-sulfur (Fe-S) centers, to quinones in the respiratory chain. The immediate electron acceptor for the enzyme in this species is believed to be ubiquinone. Couples the redox reaction to proton translocation (for every two electrons transferred, four hydrogen ions are translocated across the cytoplasmic membrane), and thus conserves the redox energy in a proton gradient.</text>
</comment>
<evidence type="ECO:0000259" key="7">
    <source>
        <dbReference type="Pfam" id="PF00361"/>
    </source>
</evidence>
<gene>
    <name evidence="5" type="primary">nuoN</name>
    <name evidence="8" type="ORF">C0197_01395</name>
</gene>
<dbReference type="GO" id="GO:0008137">
    <property type="term" value="F:NADH dehydrogenase (ubiquinone) activity"/>
    <property type="evidence" value="ECO:0007669"/>
    <property type="project" value="InterPro"/>
</dbReference>
<keyword evidence="5" id="KW-1003">Cell membrane</keyword>
<comment type="subunit">
    <text evidence="5">NDH-1 is composed of 14 different subunits. Subunits NuoA, H, J, K, L, M, N constitute the membrane sector of the complex.</text>
</comment>
<feature type="transmembrane region" description="Helical" evidence="5">
    <location>
        <begin position="69"/>
        <end position="91"/>
    </location>
</feature>
<evidence type="ECO:0000256" key="2">
    <source>
        <dbReference type="ARBA" id="ARBA00022692"/>
    </source>
</evidence>